<evidence type="ECO:0000313" key="1">
    <source>
        <dbReference type="EMBL" id="CAA9519555.1"/>
    </source>
</evidence>
<accession>A0A6J4TC68</accession>
<reference evidence="1" key="1">
    <citation type="submission" date="2020-02" db="EMBL/GenBank/DDBJ databases">
        <authorList>
            <person name="Meier V. D."/>
        </authorList>
    </citation>
    <scope>NUCLEOTIDE SEQUENCE</scope>
    <source>
        <strain evidence="1">AVDCRST_MAG96</strain>
    </source>
</reference>
<name>A0A6J4TC68_9BACT</name>
<dbReference type="AlphaFoldDB" id="A0A6J4TC68"/>
<gene>
    <name evidence="1" type="ORF">AVDCRST_MAG96-2854</name>
</gene>
<proteinExistence type="predicted"/>
<protein>
    <submittedName>
        <fullName evidence="1">Uncharacterized protein</fullName>
    </submittedName>
</protein>
<dbReference type="EMBL" id="CADCVN010001119">
    <property type="protein sequence ID" value="CAA9519555.1"/>
    <property type="molecule type" value="Genomic_DNA"/>
</dbReference>
<organism evidence="1">
    <name type="scientific">uncultured Segetibacter sp</name>
    <dbReference type="NCBI Taxonomy" id="481133"/>
    <lineage>
        <taxon>Bacteria</taxon>
        <taxon>Pseudomonadati</taxon>
        <taxon>Bacteroidota</taxon>
        <taxon>Chitinophagia</taxon>
        <taxon>Chitinophagales</taxon>
        <taxon>Chitinophagaceae</taxon>
        <taxon>Segetibacter</taxon>
        <taxon>environmental samples</taxon>
    </lineage>
</organism>
<sequence>MLVFLAAVPLQCFITCNRSAGTMSNTIKPKDLAWLLIITANSG</sequence>